<dbReference type="Proteomes" id="UP000186513">
    <property type="component" value="Unassembled WGS sequence"/>
</dbReference>
<reference evidence="2 3" key="1">
    <citation type="submission" date="2016-11" db="EMBL/GenBank/DDBJ databases">
        <authorList>
            <person name="Jaros S."/>
            <person name="Januszkiewicz K."/>
            <person name="Wedrychowicz H."/>
        </authorList>
    </citation>
    <scope>NUCLEOTIDE SEQUENCE [LARGE SCALE GENOMIC DNA]</scope>
    <source>
        <strain evidence="2 3">DSM 18899</strain>
    </source>
</reference>
<sequence length="203" mass="22692">MLSTGHTHIAVRLGYQTKQLSLMLPERVQTVGPVAMKRLNCLLKPTYDSGTAWLALAYKLDPKRALALKRILALIIAACFFLPLGQCSSKEPTDDNLQDNTQDYVFTPIEAIDLRDHESALLILIFSWPLLLTTCESSTKKAIRRAHHFMELISSILSLYLLKGLFSIYSLIFLSGYALLSALLLFTLITSVEILNDFSKSKG</sequence>
<evidence type="ECO:0000256" key="1">
    <source>
        <dbReference type="SAM" id="Phobius"/>
    </source>
</evidence>
<evidence type="ECO:0000313" key="3">
    <source>
        <dbReference type="Proteomes" id="UP000186513"/>
    </source>
</evidence>
<keyword evidence="1" id="KW-0812">Transmembrane</keyword>
<protein>
    <submittedName>
        <fullName evidence="2">Uncharacterized protein</fullName>
    </submittedName>
</protein>
<keyword evidence="1" id="KW-1133">Transmembrane helix</keyword>
<keyword evidence="3" id="KW-1185">Reference proteome</keyword>
<accession>A0A1K2H6Q4</accession>
<dbReference type="AlphaFoldDB" id="A0A1K2H6Q4"/>
<name>A0A1K2H6Q4_9NEIS</name>
<dbReference type="RefSeq" id="WP_139256015.1">
    <property type="nucleotide sequence ID" value="NZ_FPKR01000002.1"/>
</dbReference>
<feature type="transmembrane region" description="Helical" evidence="1">
    <location>
        <begin position="67"/>
        <end position="85"/>
    </location>
</feature>
<organism evidence="2 3">
    <name type="scientific">Chitinimonas taiwanensis DSM 18899</name>
    <dbReference type="NCBI Taxonomy" id="1121279"/>
    <lineage>
        <taxon>Bacteria</taxon>
        <taxon>Pseudomonadati</taxon>
        <taxon>Pseudomonadota</taxon>
        <taxon>Betaproteobacteria</taxon>
        <taxon>Neisseriales</taxon>
        <taxon>Chitinibacteraceae</taxon>
        <taxon>Chitinimonas</taxon>
    </lineage>
</organism>
<dbReference type="EMBL" id="FPKR01000002">
    <property type="protein sequence ID" value="SFZ72036.1"/>
    <property type="molecule type" value="Genomic_DNA"/>
</dbReference>
<gene>
    <name evidence="2" type="ORF">SAMN02745887_00518</name>
</gene>
<feature type="transmembrane region" description="Helical" evidence="1">
    <location>
        <begin position="177"/>
        <end position="195"/>
    </location>
</feature>
<proteinExistence type="predicted"/>
<evidence type="ECO:0000313" key="2">
    <source>
        <dbReference type="EMBL" id="SFZ72036.1"/>
    </source>
</evidence>
<keyword evidence="1" id="KW-0472">Membrane</keyword>